<evidence type="ECO:0000256" key="7">
    <source>
        <dbReference type="ARBA" id="ARBA00033135"/>
    </source>
</evidence>
<gene>
    <name evidence="8" type="ORF">HCU73_10940</name>
</gene>
<evidence type="ECO:0000313" key="9">
    <source>
        <dbReference type="Proteomes" id="UP000526408"/>
    </source>
</evidence>
<evidence type="ECO:0000256" key="6">
    <source>
        <dbReference type="ARBA" id="ARBA00029628"/>
    </source>
</evidence>
<accession>A0A7X6H0H7</accession>
<reference evidence="8 9" key="1">
    <citation type="submission" date="2020-04" db="EMBL/GenBank/DDBJ databases">
        <authorList>
            <person name="Yoon J."/>
        </authorList>
    </citation>
    <scope>NUCLEOTIDE SEQUENCE [LARGE SCALE GENOMIC DNA]</scope>
    <source>
        <strain evidence="8 9">KMU-115</strain>
    </source>
</reference>
<dbReference type="EMBL" id="JAAZQQ010000003">
    <property type="protein sequence ID" value="NKX45109.1"/>
    <property type="molecule type" value="Genomic_DNA"/>
</dbReference>
<dbReference type="InterPro" id="IPR011067">
    <property type="entry name" value="Plasmid_toxin/cell-grow_inhib"/>
</dbReference>
<sequence length="97" mass="10580">MAQYRVYRLQGGELVLDLQTDMIATSTRIVARLVPPEEVGPALKDATPILRVDGRPMLLLTTHMAAVPGAILQDEVQDLSGDSYTILRAVDMVFTGI</sequence>
<dbReference type="Proteomes" id="UP000526408">
    <property type="component" value="Unassembled WGS sequence"/>
</dbReference>
<dbReference type="InterPro" id="IPR002712">
    <property type="entry name" value="CcdB"/>
</dbReference>
<proteinExistence type="inferred from homology"/>
<protein>
    <recommendedName>
        <fullName evidence="2">Toxin CcdB</fullName>
    </recommendedName>
    <alternativeName>
        <fullName evidence="7">Cytotoxic protein CcdB</fullName>
    </alternativeName>
    <alternativeName>
        <fullName evidence="6">Protein LetD</fullName>
    </alternativeName>
</protein>
<dbReference type="RefSeq" id="WP_168623497.1">
    <property type="nucleotide sequence ID" value="NZ_JAAZQQ010000003.1"/>
</dbReference>
<evidence type="ECO:0000256" key="3">
    <source>
        <dbReference type="ARBA" id="ARBA00022491"/>
    </source>
</evidence>
<evidence type="ECO:0000256" key="2">
    <source>
        <dbReference type="ARBA" id="ARBA00015075"/>
    </source>
</evidence>
<evidence type="ECO:0000256" key="5">
    <source>
        <dbReference type="ARBA" id="ARBA00023163"/>
    </source>
</evidence>
<comment type="caution">
    <text evidence="8">The sequence shown here is derived from an EMBL/GenBank/DDBJ whole genome shotgun (WGS) entry which is preliminary data.</text>
</comment>
<evidence type="ECO:0000256" key="4">
    <source>
        <dbReference type="ARBA" id="ARBA00023015"/>
    </source>
</evidence>
<dbReference type="SUPFAM" id="SSF50118">
    <property type="entry name" value="Cell growth inhibitor/plasmid maintenance toxic component"/>
    <property type="match status" value="1"/>
</dbReference>
<comment type="similarity">
    <text evidence="1">Belongs to the CcdB toxin family.</text>
</comment>
<evidence type="ECO:0000256" key="1">
    <source>
        <dbReference type="ARBA" id="ARBA00005230"/>
    </source>
</evidence>
<keyword evidence="3" id="KW-0678">Repressor</keyword>
<dbReference type="AlphaFoldDB" id="A0A7X6H0H7"/>
<evidence type="ECO:0000313" key="8">
    <source>
        <dbReference type="EMBL" id="NKX45109.1"/>
    </source>
</evidence>
<keyword evidence="5" id="KW-0804">Transcription</keyword>
<organism evidence="8 9">
    <name type="scientific">Roseicyclus persicicus</name>
    <dbReference type="NCBI Taxonomy" id="2650661"/>
    <lineage>
        <taxon>Bacteria</taxon>
        <taxon>Pseudomonadati</taxon>
        <taxon>Pseudomonadota</taxon>
        <taxon>Alphaproteobacteria</taxon>
        <taxon>Rhodobacterales</taxon>
        <taxon>Roseobacteraceae</taxon>
        <taxon>Roseicyclus</taxon>
    </lineage>
</organism>
<dbReference type="Pfam" id="PF01845">
    <property type="entry name" value="CcdB"/>
    <property type="match status" value="1"/>
</dbReference>
<keyword evidence="9" id="KW-1185">Reference proteome</keyword>
<dbReference type="GO" id="GO:0008657">
    <property type="term" value="F:DNA topoisomerase type II (double strand cut, ATP-hydrolyzing) inhibitor activity"/>
    <property type="evidence" value="ECO:0007669"/>
    <property type="project" value="InterPro"/>
</dbReference>
<dbReference type="GO" id="GO:0006276">
    <property type="term" value="P:plasmid maintenance"/>
    <property type="evidence" value="ECO:0007669"/>
    <property type="project" value="InterPro"/>
</dbReference>
<keyword evidence="4" id="KW-0805">Transcription regulation</keyword>
<name>A0A7X6H0H7_9RHOB</name>
<dbReference type="Gene3D" id="2.30.30.110">
    <property type="match status" value="1"/>
</dbReference>